<keyword evidence="6" id="KW-1185">Reference proteome</keyword>
<protein>
    <recommendedName>
        <fullName evidence="4">RING-type domain-containing protein</fullName>
    </recommendedName>
</protein>
<keyword evidence="2" id="KW-0862">Zinc</keyword>
<name>A0A834XIC6_APHGI</name>
<evidence type="ECO:0000256" key="3">
    <source>
        <dbReference type="PROSITE-ProRule" id="PRU00175"/>
    </source>
</evidence>
<evidence type="ECO:0000256" key="1">
    <source>
        <dbReference type="ARBA" id="ARBA00022771"/>
    </source>
</evidence>
<accession>A0A834XIC6</accession>
<dbReference type="GO" id="GO:0008270">
    <property type="term" value="F:zinc ion binding"/>
    <property type="evidence" value="ECO:0007669"/>
    <property type="project" value="UniProtKB-KW"/>
</dbReference>
<feature type="domain" description="RING-type" evidence="4">
    <location>
        <begin position="513"/>
        <end position="556"/>
    </location>
</feature>
<dbReference type="PROSITE" id="PS50089">
    <property type="entry name" value="ZF_RING_2"/>
    <property type="match status" value="1"/>
</dbReference>
<keyword evidence="1 3" id="KW-0479">Metal-binding</keyword>
<reference evidence="5 6" key="1">
    <citation type="submission" date="2020-08" db="EMBL/GenBank/DDBJ databases">
        <title>Aphidius gifuensis genome sequencing and assembly.</title>
        <authorList>
            <person name="Du Z."/>
        </authorList>
    </citation>
    <scope>NUCLEOTIDE SEQUENCE [LARGE SCALE GENOMIC DNA]</scope>
    <source>
        <strain evidence="5">YNYX2018</strain>
        <tissue evidence="5">Adults</tissue>
    </source>
</reference>
<evidence type="ECO:0000313" key="5">
    <source>
        <dbReference type="EMBL" id="KAF7987225.1"/>
    </source>
</evidence>
<proteinExistence type="predicted"/>
<dbReference type="InterPro" id="IPR013083">
    <property type="entry name" value="Znf_RING/FYVE/PHD"/>
</dbReference>
<dbReference type="AlphaFoldDB" id="A0A834XIC6"/>
<evidence type="ECO:0000313" key="6">
    <source>
        <dbReference type="Proteomes" id="UP000639338"/>
    </source>
</evidence>
<comment type="caution">
    <text evidence="5">The sequence shown here is derived from an EMBL/GenBank/DDBJ whole genome shotgun (WGS) entry which is preliminary data.</text>
</comment>
<sequence>MSLGVHEDMALTYPFASVVQRMRSWRSAMSFPNAVTYLMMQNSIDTNQWARLRVHNDAAVRTTSINHENENAFIFENPLFLENIPNLITLHITISHLIEPICNDTESVLIVSAVHRDHVIFTFSWGMLDSYSVELLERVMGFIKHEKMHDQQPINIQTNLDWKLKRAIGNVFNETQIATSFHHVVLSILHQAVTDDNININDEDHLSILKKFILLATLPPRSIPEGFTTICRSIPVANQAAFESFIEKFDNIFILGIGPESWPCYRKNELFTDVTFLASASHRDITKLNNNVGQENNHRVIVSPRVGHIISRSKIARLWNLFDNGQITVLKFLAICASIANQYLNLVIFQLEFTAGQFEPMNSNDVIQRHQPILNNPLPEEEQNDLFMALNLDDYQNQLRRRGEAIRNNVVENAGAVNVANAVVENAEVENGPGQNRDEDNAHNLYLQFNINPVNMVAKPCNCLVYCQQCVDTMRHQPHVQHNCPTCNERVQQCVRIYLPSTQNEEDPYDWQCQICRDEPISYMSETCHQLMACNTCIDTVMNLHPARKVRCPFCNVPGDMTRVGCQHNDKN</sequence>
<evidence type="ECO:0000256" key="2">
    <source>
        <dbReference type="ARBA" id="ARBA00022833"/>
    </source>
</evidence>
<dbReference type="InterPro" id="IPR001841">
    <property type="entry name" value="Znf_RING"/>
</dbReference>
<dbReference type="Proteomes" id="UP000639338">
    <property type="component" value="Unassembled WGS sequence"/>
</dbReference>
<gene>
    <name evidence="5" type="ORF">HCN44_000851</name>
</gene>
<evidence type="ECO:0000259" key="4">
    <source>
        <dbReference type="PROSITE" id="PS50089"/>
    </source>
</evidence>
<dbReference type="OrthoDB" id="2017782at2759"/>
<organism evidence="5 6">
    <name type="scientific">Aphidius gifuensis</name>
    <name type="common">Parasitoid wasp</name>
    <dbReference type="NCBI Taxonomy" id="684658"/>
    <lineage>
        <taxon>Eukaryota</taxon>
        <taxon>Metazoa</taxon>
        <taxon>Ecdysozoa</taxon>
        <taxon>Arthropoda</taxon>
        <taxon>Hexapoda</taxon>
        <taxon>Insecta</taxon>
        <taxon>Pterygota</taxon>
        <taxon>Neoptera</taxon>
        <taxon>Endopterygota</taxon>
        <taxon>Hymenoptera</taxon>
        <taxon>Apocrita</taxon>
        <taxon>Ichneumonoidea</taxon>
        <taxon>Braconidae</taxon>
        <taxon>Aphidiinae</taxon>
        <taxon>Aphidius</taxon>
    </lineage>
</organism>
<dbReference type="EMBL" id="JACMRX010000006">
    <property type="protein sequence ID" value="KAF7987225.1"/>
    <property type="molecule type" value="Genomic_DNA"/>
</dbReference>
<keyword evidence="1 3" id="KW-0863">Zinc-finger</keyword>
<dbReference type="Gene3D" id="3.30.40.10">
    <property type="entry name" value="Zinc/RING finger domain, C3HC4 (zinc finger)"/>
    <property type="match status" value="2"/>
</dbReference>